<reference evidence="2 3" key="1">
    <citation type="submission" date="2019-12" db="EMBL/GenBank/DDBJ databases">
        <title>Sporaefaciens musculi gen. nov., sp. nov., a novel bacterium isolated from the caecum of an obese mouse.</title>
        <authorList>
            <person name="Rasmussen T.S."/>
            <person name="Streidl T."/>
            <person name="Hitch T.C.A."/>
            <person name="Wortmann E."/>
            <person name="Deptula P."/>
            <person name="Hansen M."/>
            <person name="Nielsen D.S."/>
            <person name="Clavel T."/>
            <person name="Vogensen F.K."/>
        </authorList>
    </citation>
    <scope>NUCLEOTIDE SEQUENCE [LARGE SCALE GENOMIC DNA]</scope>
    <source>
        <strain evidence="2 3">WCA-9-b2</strain>
    </source>
</reference>
<dbReference type="InterPro" id="IPR008794">
    <property type="entry name" value="Pro_racemase_fam"/>
</dbReference>
<keyword evidence="3" id="KW-1185">Reference proteome</keyword>
<dbReference type="FunFam" id="3.10.310.10:FF:000003">
    <property type="entry name" value="Proline racemase"/>
    <property type="match status" value="1"/>
</dbReference>
<dbReference type="Proteomes" id="UP000460412">
    <property type="component" value="Unassembled WGS sequence"/>
</dbReference>
<dbReference type="PANTHER" id="PTHR33442">
    <property type="entry name" value="TRANS-3-HYDROXY-L-PROLINE DEHYDRATASE"/>
    <property type="match status" value="1"/>
</dbReference>
<sequence>MDLTPKFHNQYEEFRVLDAHTEGEPARIILSGLPMVEGTTMMEKKQFFMEHCDYIRTSLYFEPRGHKDMLCVALVEPVHDAADFGVLFLESGGVVNMCGHGAIATAVAVVEAGLGERTEPVTHVCFDAPAGMISINVNIRNGKAVSADLENVPTFSYREGLSTVVEGYGTIQYDLEFSGSFCALVDADQFGMKLDGKNILSM</sequence>
<evidence type="ECO:0000313" key="3">
    <source>
        <dbReference type="Proteomes" id="UP000460412"/>
    </source>
</evidence>
<evidence type="ECO:0008006" key="4">
    <source>
        <dbReference type="Google" id="ProtNLM"/>
    </source>
</evidence>
<name>A0A7X3MIV9_9FIRM</name>
<gene>
    <name evidence="2" type="ORF">GN277_17305</name>
</gene>
<evidence type="ECO:0000313" key="2">
    <source>
        <dbReference type="EMBL" id="MXP77072.1"/>
    </source>
</evidence>
<dbReference type="GO" id="GO:0047580">
    <property type="term" value="F:4-hydroxyproline epimerase activity"/>
    <property type="evidence" value="ECO:0007669"/>
    <property type="project" value="TreeGrafter"/>
</dbReference>
<dbReference type="EMBL" id="WUQX01000001">
    <property type="protein sequence ID" value="MXP77072.1"/>
    <property type="molecule type" value="Genomic_DNA"/>
</dbReference>
<proteinExistence type="inferred from homology"/>
<comment type="caution">
    <text evidence="2">The sequence shown here is derived from an EMBL/GenBank/DDBJ whole genome shotgun (WGS) entry which is preliminary data.</text>
</comment>
<evidence type="ECO:0000256" key="1">
    <source>
        <dbReference type="ARBA" id="ARBA00007529"/>
    </source>
</evidence>
<comment type="similarity">
    <text evidence="1">Belongs to the proline racemase family.</text>
</comment>
<organism evidence="2 3">
    <name type="scientific">Sporofaciens musculi</name>
    <dbReference type="NCBI Taxonomy" id="2681861"/>
    <lineage>
        <taxon>Bacteria</taxon>
        <taxon>Bacillati</taxon>
        <taxon>Bacillota</taxon>
        <taxon>Clostridia</taxon>
        <taxon>Lachnospirales</taxon>
        <taxon>Lachnospiraceae</taxon>
        <taxon>Sporofaciens</taxon>
    </lineage>
</organism>
<accession>A0A7X3MIV9</accession>
<dbReference type="AlphaFoldDB" id="A0A7X3MIV9"/>
<protein>
    <recommendedName>
        <fullName evidence="4">Proline racemase</fullName>
    </recommendedName>
</protein>
<dbReference type="RefSeq" id="WP_159752130.1">
    <property type="nucleotide sequence ID" value="NZ_WUQX01000001.1"/>
</dbReference>
<dbReference type="Pfam" id="PF05544">
    <property type="entry name" value="Pro_racemase"/>
    <property type="match status" value="1"/>
</dbReference>
<dbReference type="SUPFAM" id="SSF54506">
    <property type="entry name" value="Diaminopimelate epimerase-like"/>
    <property type="match status" value="1"/>
</dbReference>
<dbReference type="PANTHER" id="PTHR33442:SF1">
    <property type="entry name" value="TRANS-3-HYDROXY-L-PROLINE DEHYDRATASE"/>
    <property type="match status" value="1"/>
</dbReference>
<dbReference type="Gene3D" id="3.10.310.10">
    <property type="entry name" value="Diaminopimelate Epimerase, Chain A, domain 1"/>
    <property type="match status" value="1"/>
</dbReference>